<name>A0A1G4WX75_9MYCO</name>
<dbReference type="CDD" id="cd00093">
    <property type="entry name" value="HTH_XRE"/>
    <property type="match status" value="1"/>
</dbReference>
<evidence type="ECO:0000259" key="1">
    <source>
        <dbReference type="PROSITE" id="PS50943"/>
    </source>
</evidence>
<dbReference type="Proteomes" id="UP000199707">
    <property type="component" value="Unassembled WGS sequence"/>
</dbReference>
<organism evidence="2 3">
    <name type="scientific">Mycolicibacterium fluoranthenivorans</name>
    <dbReference type="NCBI Taxonomy" id="258505"/>
    <lineage>
        <taxon>Bacteria</taxon>
        <taxon>Bacillati</taxon>
        <taxon>Actinomycetota</taxon>
        <taxon>Actinomycetes</taxon>
        <taxon>Mycobacteriales</taxon>
        <taxon>Mycobacteriaceae</taxon>
        <taxon>Mycolicibacterium</taxon>
    </lineage>
</organism>
<dbReference type="PROSITE" id="PS50943">
    <property type="entry name" value="HTH_CROC1"/>
    <property type="match status" value="1"/>
</dbReference>
<sequence>MAETLAQIGAQLRRVRIQAGLTQQDVAFRANVSRQLVGRIENGLNGEVSAYVAVASVLDHRFTVVQEVPLNDHELAALELIDKLQAPPAGRS</sequence>
<accession>A0A1G4WX75</accession>
<evidence type="ECO:0000313" key="2">
    <source>
        <dbReference type="EMBL" id="SCX31486.1"/>
    </source>
</evidence>
<dbReference type="Gene3D" id="1.10.260.40">
    <property type="entry name" value="lambda repressor-like DNA-binding domains"/>
    <property type="match status" value="1"/>
</dbReference>
<dbReference type="Pfam" id="PF13560">
    <property type="entry name" value="HTH_31"/>
    <property type="match status" value="1"/>
</dbReference>
<proteinExistence type="predicted"/>
<dbReference type="InterPro" id="IPR010982">
    <property type="entry name" value="Lambda_DNA-bd_dom_sf"/>
</dbReference>
<dbReference type="AlphaFoldDB" id="A0A1G4WX75"/>
<dbReference type="SUPFAM" id="SSF47413">
    <property type="entry name" value="lambda repressor-like DNA-binding domains"/>
    <property type="match status" value="1"/>
</dbReference>
<gene>
    <name evidence="2" type="ORF">SAMN02799620_05359</name>
</gene>
<feature type="domain" description="HTH cro/C1-type" evidence="1">
    <location>
        <begin position="12"/>
        <end position="65"/>
    </location>
</feature>
<protein>
    <submittedName>
        <fullName evidence="2">Transcriptional regulator, contains XRE-family HTH domain</fullName>
    </submittedName>
</protein>
<evidence type="ECO:0000313" key="3">
    <source>
        <dbReference type="Proteomes" id="UP000199707"/>
    </source>
</evidence>
<dbReference type="EMBL" id="FMUB01000013">
    <property type="protein sequence ID" value="SCX31486.1"/>
    <property type="molecule type" value="Genomic_DNA"/>
</dbReference>
<dbReference type="GO" id="GO:0003677">
    <property type="term" value="F:DNA binding"/>
    <property type="evidence" value="ECO:0007669"/>
    <property type="project" value="InterPro"/>
</dbReference>
<dbReference type="SMART" id="SM00530">
    <property type="entry name" value="HTH_XRE"/>
    <property type="match status" value="1"/>
</dbReference>
<dbReference type="InterPro" id="IPR001387">
    <property type="entry name" value="Cro/C1-type_HTH"/>
</dbReference>
<reference evidence="3" key="1">
    <citation type="submission" date="2016-10" db="EMBL/GenBank/DDBJ databases">
        <authorList>
            <person name="Varghese N."/>
            <person name="Submissions S."/>
        </authorList>
    </citation>
    <scope>NUCLEOTIDE SEQUENCE [LARGE SCALE GENOMIC DNA]</scope>
    <source>
        <strain evidence="3">UNC267MFSha1.1M11</strain>
    </source>
</reference>